<dbReference type="SMART" id="SM00701">
    <property type="entry name" value="PGRP"/>
    <property type="match status" value="1"/>
</dbReference>
<keyword evidence="6" id="KW-0812">Transmembrane</keyword>
<accession>A0A6J2Y2L1</accession>
<dbReference type="InterPro" id="IPR006619">
    <property type="entry name" value="PGRP_domain_met/bac"/>
</dbReference>
<feature type="compositionally biased region" description="Basic and acidic residues" evidence="5">
    <location>
        <begin position="77"/>
        <end position="90"/>
    </location>
</feature>
<dbReference type="InParanoid" id="A0A6J2Y2L1"/>
<dbReference type="GeneID" id="115883798"/>
<keyword evidence="6" id="KW-1133">Transmembrane helix</keyword>
<evidence type="ECO:0000256" key="6">
    <source>
        <dbReference type="SAM" id="Phobius"/>
    </source>
</evidence>
<evidence type="ECO:0000256" key="3">
    <source>
        <dbReference type="ARBA" id="ARBA00022859"/>
    </source>
</evidence>
<dbReference type="SUPFAM" id="SSF55846">
    <property type="entry name" value="N-acetylmuramoyl-L-alanine amidase-like"/>
    <property type="match status" value="1"/>
</dbReference>
<evidence type="ECO:0000259" key="7">
    <source>
        <dbReference type="SMART" id="SM00644"/>
    </source>
</evidence>
<sequence length="311" mass="35051">MSLDQHHENLVNNNKSHKPCHLKQPEVNNAYVDNSNEVYFGHRNIFQGPVTIETVIFKDVKENLDKGNKTDGGIAKNPDESTRNGKEEYSKYNPNTPCIVNGFLWIKENAKNHMKITTIIIIVVICILAIAIIVPAVLLSRKKSSFILSRSDWGALDPSGVTTPLPTPVNYVIIHHTATENCTNQDQCIKNLQYIQKFHMESRDFYDIGYNFLVGGDGQAYEGRGWTVEGAHLFGYNSKSIGIAFVGTFNDIMPPKRQIEVCQKVIKQGLDWSYIDKDYKLLAARQLAGTESPGAVLYADVKTWPHWVKEP</sequence>
<gene>
    <name evidence="10" type="primary">LOC115883798</name>
</gene>
<dbReference type="GO" id="GO:0008745">
    <property type="term" value="F:N-acetylmuramoyl-L-alanine amidase activity"/>
    <property type="evidence" value="ECO:0007669"/>
    <property type="project" value="InterPro"/>
</dbReference>
<feature type="region of interest" description="Disordered" evidence="5">
    <location>
        <begin position="1"/>
        <end position="22"/>
    </location>
</feature>
<feature type="domain" description="N-acetylmuramoyl-L-alanine amidase" evidence="7">
    <location>
        <begin position="157"/>
        <end position="294"/>
    </location>
</feature>
<keyword evidence="3" id="KW-0391">Immunity</keyword>
<dbReference type="Proteomes" id="UP000504635">
    <property type="component" value="Unplaced"/>
</dbReference>
<comment type="function">
    <text evidence="4">Peptidoglycan-recognition protein probably involved in innate immunity by binding to peptidoglycans (PGN) of bacteria and activating the prophenoloxidase (proPO) cascade immune response. Binds to 1,3-beta-D-glucan and PGN.</text>
</comment>
<dbReference type="Gene3D" id="3.40.80.10">
    <property type="entry name" value="Peptidoglycan recognition protein-like"/>
    <property type="match status" value="1"/>
</dbReference>
<dbReference type="InterPro" id="IPR002502">
    <property type="entry name" value="Amidase_domain"/>
</dbReference>
<keyword evidence="6" id="KW-0472">Membrane</keyword>
<feature type="region of interest" description="Disordered" evidence="5">
    <location>
        <begin position="67"/>
        <end position="90"/>
    </location>
</feature>
<evidence type="ECO:0000256" key="5">
    <source>
        <dbReference type="SAM" id="MobiDB-lite"/>
    </source>
</evidence>
<dbReference type="GO" id="GO:0009253">
    <property type="term" value="P:peptidoglycan catabolic process"/>
    <property type="evidence" value="ECO:0007669"/>
    <property type="project" value="InterPro"/>
</dbReference>
<dbReference type="InterPro" id="IPR015510">
    <property type="entry name" value="PGRP"/>
</dbReference>
<dbReference type="KEGG" id="soy:115883798"/>
<reference evidence="10" key="1">
    <citation type="submission" date="2025-08" db="UniProtKB">
        <authorList>
            <consortium name="RefSeq"/>
        </authorList>
    </citation>
    <scope>IDENTIFICATION</scope>
    <source>
        <tissue evidence="10">Gonads</tissue>
    </source>
</reference>
<dbReference type="AlphaFoldDB" id="A0A6J2Y2L1"/>
<dbReference type="FunFam" id="3.40.80.10:FF:000001">
    <property type="entry name" value="Peptidoglycan recognition protein 1"/>
    <property type="match status" value="1"/>
</dbReference>
<evidence type="ECO:0000259" key="8">
    <source>
        <dbReference type="SMART" id="SM00701"/>
    </source>
</evidence>
<dbReference type="GO" id="GO:0008270">
    <property type="term" value="F:zinc ion binding"/>
    <property type="evidence" value="ECO:0007669"/>
    <property type="project" value="InterPro"/>
</dbReference>
<dbReference type="InterPro" id="IPR036505">
    <property type="entry name" value="Amidase/PGRP_sf"/>
</dbReference>
<dbReference type="PANTHER" id="PTHR11022:SF41">
    <property type="entry name" value="PEPTIDOGLYCAN-RECOGNITION PROTEIN LC-RELATED"/>
    <property type="match status" value="1"/>
</dbReference>
<keyword evidence="2" id="KW-0399">Innate immunity</keyword>
<dbReference type="Pfam" id="PF01510">
    <property type="entry name" value="Amidase_2"/>
    <property type="match status" value="1"/>
</dbReference>
<dbReference type="RefSeq" id="XP_030758063.1">
    <property type="nucleotide sequence ID" value="XM_030902203.1"/>
</dbReference>
<feature type="domain" description="Peptidoglycan recognition protein family" evidence="8">
    <location>
        <begin position="145"/>
        <end position="288"/>
    </location>
</feature>
<dbReference type="GO" id="GO:0045087">
    <property type="term" value="P:innate immune response"/>
    <property type="evidence" value="ECO:0007669"/>
    <property type="project" value="UniProtKB-KW"/>
</dbReference>
<evidence type="ECO:0000313" key="9">
    <source>
        <dbReference type="Proteomes" id="UP000504635"/>
    </source>
</evidence>
<dbReference type="PANTHER" id="PTHR11022">
    <property type="entry name" value="PEPTIDOGLYCAN RECOGNITION PROTEIN"/>
    <property type="match status" value="1"/>
</dbReference>
<dbReference type="CDD" id="cd06583">
    <property type="entry name" value="PGRP"/>
    <property type="match status" value="1"/>
</dbReference>
<protein>
    <submittedName>
        <fullName evidence="10">Peptidoglycan-recognition protein 2-like</fullName>
    </submittedName>
</protein>
<evidence type="ECO:0000256" key="4">
    <source>
        <dbReference type="ARBA" id="ARBA00057187"/>
    </source>
</evidence>
<name>A0A6J2Y2L1_SITOR</name>
<evidence type="ECO:0000313" key="10">
    <source>
        <dbReference type="RefSeq" id="XP_030758063.1"/>
    </source>
</evidence>
<keyword evidence="9" id="KW-1185">Reference proteome</keyword>
<proteinExistence type="inferred from homology"/>
<comment type="similarity">
    <text evidence="1">Belongs to the N-acetylmuramoyl-L-alanine amidase 2 family.</text>
</comment>
<dbReference type="SMART" id="SM00644">
    <property type="entry name" value="Ami_2"/>
    <property type="match status" value="1"/>
</dbReference>
<organism evidence="9 10">
    <name type="scientific">Sitophilus oryzae</name>
    <name type="common">Rice weevil</name>
    <name type="synonym">Curculio oryzae</name>
    <dbReference type="NCBI Taxonomy" id="7048"/>
    <lineage>
        <taxon>Eukaryota</taxon>
        <taxon>Metazoa</taxon>
        <taxon>Ecdysozoa</taxon>
        <taxon>Arthropoda</taxon>
        <taxon>Hexapoda</taxon>
        <taxon>Insecta</taxon>
        <taxon>Pterygota</taxon>
        <taxon>Neoptera</taxon>
        <taxon>Endopterygota</taxon>
        <taxon>Coleoptera</taxon>
        <taxon>Polyphaga</taxon>
        <taxon>Cucujiformia</taxon>
        <taxon>Curculionidae</taxon>
        <taxon>Dryophthorinae</taxon>
        <taxon>Sitophilus</taxon>
    </lineage>
</organism>
<evidence type="ECO:0000256" key="2">
    <source>
        <dbReference type="ARBA" id="ARBA00022588"/>
    </source>
</evidence>
<dbReference type="OrthoDB" id="10001926at2759"/>
<evidence type="ECO:0000256" key="1">
    <source>
        <dbReference type="ARBA" id="ARBA00007553"/>
    </source>
</evidence>
<feature type="transmembrane region" description="Helical" evidence="6">
    <location>
        <begin position="116"/>
        <end position="139"/>
    </location>
</feature>